<dbReference type="RefSeq" id="WP_106286973.1">
    <property type="nucleotide sequence ID" value="NZ_CAWNTC010000143.1"/>
</dbReference>
<sequence>MMQLINFFSTPRRSNSTASKLAPSKSTYTLIYRGTIYEVPKNRSIRPSRTPAEIQQSIRKELIYRGATYIIERGKEIVPSSPNVGQRLIYRGATYTIAEV</sequence>
<reference evidence="1 2" key="2">
    <citation type="submission" date="2018-03" db="EMBL/GenBank/DDBJ databases">
        <title>The ancient ancestry and fast evolution of plastids.</title>
        <authorList>
            <person name="Moore K.R."/>
            <person name="Magnabosco C."/>
            <person name="Momper L."/>
            <person name="Gold D.A."/>
            <person name="Bosak T."/>
            <person name="Fournier G.P."/>
        </authorList>
    </citation>
    <scope>NUCLEOTIDE SEQUENCE [LARGE SCALE GENOMIC DNA]</scope>
    <source>
        <strain evidence="1 2">CCAP 1448/3</strain>
    </source>
</reference>
<evidence type="ECO:0000313" key="2">
    <source>
        <dbReference type="Proteomes" id="UP000238762"/>
    </source>
</evidence>
<organism evidence="1 2">
    <name type="scientific">Merismopedia glauca CCAP 1448/3</name>
    <dbReference type="NCBI Taxonomy" id="1296344"/>
    <lineage>
        <taxon>Bacteria</taxon>
        <taxon>Bacillati</taxon>
        <taxon>Cyanobacteriota</taxon>
        <taxon>Cyanophyceae</taxon>
        <taxon>Synechococcales</taxon>
        <taxon>Merismopediaceae</taxon>
        <taxon>Merismopedia</taxon>
    </lineage>
</organism>
<comment type="caution">
    <text evidence="1">The sequence shown here is derived from an EMBL/GenBank/DDBJ whole genome shotgun (WGS) entry which is preliminary data.</text>
</comment>
<accession>A0A2T1C9M9</accession>
<dbReference type="Pfam" id="PF14105">
    <property type="entry name" value="DUF4278"/>
    <property type="match status" value="1"/>
</dbReference>
<protein>
    <recommendedName>
        <fullName evidence="3">DUF4278 domain-containing protein</fullName>
    </recommendedName>
</protein>
<gene>
    <name evidence="1" type="ORF">C7B64_01910</name>
</gene>
<reference evidence="1 2" key="1">
    <citation type="submission" date="2018-02" db="EMBL/GenBank/DDBJ databases">
        <authorList>
            <person name="Cohen D.B."/>
            <person name="Kent A.D."/>
        </authorList>
    </citation>
    <scope>NUCLEOTIDE SEQUENCE [LARGE SCALE GENOMIC DNA]</scope>
    <source>
        <strain evidence="1 2">CCAP 1448/3</strain>
    </source>
</reference>
<dbReference type="Proteomes" id="UP000238762">
    <property type="component" value="Unassembled WGS sequence"/>
</dbReference>
<dbReference type="EMBL" id="PVWJ01000006">
    <property type="protein sequence ID" value="PSB04868.1"/>
    <property type="molecule type" value="Genomic_DNA"/>
</dbReference>
<keyword evidence="2" id="KW-1185">Reference proteome</keyword>
<dbReference type="InterPro" id="IPR025458">
    <property type="entry name" value="DUF4278"/>
</dbReference>
<name>A0A2T1C9M9_9CYAN</name>
<evidence type="ECO:0008006" key="3">
    <source>
        <dbReference type="Google" id="ProtNLM"/>
    </source>
</evidence>
<proteinExistence type="predicted"/>
<evidence type="ECO:0000313" key="1">
    <source>
        <dbReference type="EMBL" id="PSB04868.1"/>
    </source>
</evidence>
<dbReference type="AlphaFoldDB" id="A0A2T1C9M9"/>